<dbReference type="InterPro" id="IPR002563">
    <property type="entry name" value="Flavin_Rdtase-like_dom"/>
</dbReference>
<protein>
    <submittedName>
        <fullName evidence="3">Flavin reductase</fullName>
    </submittedName>
</protein>
<comment type="caution">
    <text evidence="3">The sequence shown here is derived from an EMBL/GenBank/DDBJ whole genome shotgun (WGS) entry which is preliminary data.</text>
</comment>
<dbReference type="EMBL" id="QYUK01000011">
    <property type="protein sequence ID" value="RJF89357.1"/>
    <property type="molecule type" value="Genomic_DNA"/>
</dbReference>
<evidence type="ECO:0000256" key="1">
    <source>
        <dbReference type="ARBA" id="ARBA00023002"/>
    </source>
</evidence>
<dbReference type="PANTHER" id="PTHR30466:SF1">
    <property type="entry name" value="FMN REDUCTASE (NADH) RUTF"/>
    <property type="match status" value="1"/>
</dbReference>
<evidence type="ECO:0000313" key="3">
    <source>
        <dbReference type="EMBL" id="RJF89357.1"/>
    </source>
</evidence>
<feature type="domain" description="Flavin reductase like" evidence="2">
    <location>
        <begin position="22"/>
        <end position="162"/>
    </location>
</feature>
<dbReference type="OrthoDB" id="9792858at2"/>
<dbReference type="SUPFAM" id="SSF50475">
    <property type="entry name" value="FMN-binding split barrel"/>
    <property type="match status" value="1"/>
</dbReference>
<dbReference type="GO" id="GO:0042602">
    <property type="term" value="F:riboflavin reductase (NADPH) activity"/>
    <property type="evidence" value="ECO:0007669"/>
    <property type="project" value="TreeGrafter"/>
</dbReference>
<keyword evidence="4" id="KW-1185">Reference proteome</keyword>
<dbReference type="Pfam" id="PF01613">
    <property type="entry name" value="Flavin_Reduct"/>
    <property type="match status" value="1"/>
</dbReference>
<dbReference type="GO" id="GO:0010181">
    <property type="term" value="F:FMN binding"/>
    <property type="evidence" value="ECO:0007669"/>
    <property type="project" value="InterPro"/>
</dbReference>
<accession>A0A418WH40</accession>
<sequence length="167" mass="18174">MSVPEATPAMDGVDPVHFRKTVSCFATGIAVVTCSDDNGDSPHGMTVNSFTSISLSPPSILVSLKAGRMHRLISTGGWFGVSVLTHAQQQHSAYFAGSRGEESPAFVFRHRVPTLRDCLAWFECEVTSRIQVHDHTLFVAQVMNCDFVSGKPLLFYSSQYFSPGADS</sequence>
<dbReference type="RefSeq" id="WP_119781070.1">
    <property type="nucleotide sequence ID" value="NZ_QYUK01000011.1"/>
</dbReference>
<dbReference type="NCBIfam" id="NF045733">
    <property type="entry name" value="StyMonoxStyB"/>
    <property type="match status" value="1"/>
</dbReference>
<dbReference type="PANTHER" id="PTHR30466">
    <property type="entry name" value="FLAVIN REDUCTASE"/>
    <property type="match status" value="1"/>
</dbReference>
<dbReference type="AlphaFoldDB" id="A0A418WH40"/>
<proteinExistence type="predicted"/>
<keyword evidence="1" id="KW-0560">Oxidoreductase</keyword>
<dbReference type="GO" id="GO:0006208">
    <property type="term" value="P:pyrimidine nucleobase catabolic process"/>
    <property type="evidence" value="ECO:0007669"/>
    <property type="project" value="TreeGrafter"/>
</dbReference>
<gene>
    <name evidence="3" type="ORF">D3874_22250</name>
</gene>
<evidence type="ECO:0000259" key="2">
    <source>
        <dbReference type="SMART" id="SM00903"/>
    </source>
</evidence>
<evidence type="ECO:0000313" key="4">
    <source>
        <dbReference type="Proteomes" id="UP000284605"/>
    </source>
</evidence>
<dbReference type="Gene3D" id="2.30.110.10">
    <property type="entry name" value="Electron Transport, Fmn-binding Protein, Chain A"/>
    <property type="match status" value="1"/>
</dbReference>
<dbReference type="InterPro" id="IPR054802">
    <property type="entry name" value="StyMonoxStyB"/>
</dbReference>
<dbReference type="InterPro" id="IPR012349">
    <property type="entry name" value="Split_barrel_FMN-bd"/>
</dbReference>
<dbReference type="InterPro" id="IPR050268">
    <property type="entry name" value="NADH-dep_flavin_reductase"/>
</dbReference>
<dbReference type="SMART" id="SM00903">
    <property type="entry name" value="Flavin_Reduct"/>
    <property type="match status" value="1"/>
</dbReference>
<organism evidence="3 4">
    <name type="scientific">Oleomonas cavernae</name>
    <dbReference type="NCBI Taxonomy" id="2320859"/>
    <lineage>
        <taxon>Bacteria</taxon>
        <taxon>Pseudomonadati</taxon>
        <taxon>Pseudomonadota</taxon>
        <taxon>Alphaproteobacteria</taxon>
        <taxon>Acetobacterales</taxon>
        <taxon>Acetobacteraceae</taxon>
        <taxon>Oleomonas</taxon>
    </lineage>
</organism>
<name>A0A418WH40_9PROT</name>
<reference evidence="3 4" key="1">
    <citation type="submission" date="2018-09" db="EMBL/GenBank/DDBJ databases">
        <authorList>
            <person name="Zhu H."/>
        </authorList>
    </citation>
    <scope>NUCLEOTIDE SEQUENCE [LARGE SCALE GENOMIC DNA]</scope>
    <source>
        <strain evidence="3 4">K1W22B-8</strain>
    </source>
</reference>
<dbReference type="Proteomes" id="UP000284605">
    <property type="component" value="Unassembled WGS sequence"/>
</dbReference>